<keyword evidence="3" id="KW-1185">Reference proteome</keyword>
<name>A0AAV5UBX0_9BILA</name>
<feature type="region of interest" description="Disordered" evidence="1">
    <location>
        <begin position="1"/>
        <end position="27"/>
    </location>
</feature>
<proteinExistence type="predicted"/>
<evidence type="ECO:0000256" key="1">
    <source>
        <dbReference type="SAM" id="MobiDB-lite"/>
    </source>
</evidence>
<dbReference type="EMBL" id="BTSX01000006">
    <property type="protein sequence ID" value="GMT03579.1"/>
    <property type="molecule type" value="Genomic_DNA"/>
</dbReference>
<organism evidence="2 3">
    <name type="scientific">Pristionchus entomophagus</name>
    <dbReference type="NCBI Taxonomy" id="358040"/>
    <lineage>
        <taxon>Eukaryota</taxon>
        <taxon>Metazoa</taxon>
        <taxon>Ecdysozoa</taxon>
        <taxon>Nematoda</taxon>
        <taxon>Chromadorea</taxon>
        <taxon>Rhabditida</taxon>
        <taxon>Rhabditina</taxon>
        <taxon>Diplogasteromorpha</taxon>
        <taxon>Diplogasteroidea</taxon>
        <taxon>Neodiplogasteridae</taxon>
        <taxon>Pristionchus</taxon>
    </lineage>
</organism>
<protein>
    <submittedName>
        <fullName evidence="2">Uncharacterized protein</fullName>
    </submittedName>
</protein>
<evidence type="ECO:0000313" key="2">
    <source>
        <dbReference type="EMBL" id="GMT03579.1"/>
    </source>
</evidence>
<reference evidence="2" key="1">
    <citation type="submission" date="2023-10" db="EMBL/GenBank/DDBJ databases">
        <title>Genome assembly of Pristionchus species.</title>
        <authorList>
            <person name="Yoshida K."/>
            <person name="Sommer R.J."/>
        </authorList>
    </citation>
    <scope>NUCLEOTIDE SEQUENCE</scope>
    <source>
        <strain evidence="2">RS0144</strain>
    </source>
</reference>
<sequence length="71" mass="7770">LFPDQSSSPASRPAVVSPPSMSSTTVLSLNCTQSGASMRRQRFDYDISPRTNYRTSSQLLGFRTPSSTTPR</sequence>
<accession>A0AAV5UBX0</accession>
<comment type="caution">
    <text evidence="2">The sequence shown here is derived from an EMBL/GenBank/DDBJ whole genome shotgun (WGS) entry which is preliminary data.</text>
</comment>
<dbReference type="Proteomes" id="UP001432027">
    <property type="component" value="Unassembled WGS sequence"/>
</dbReference>
<evidence type="ECO:0000313" key="3">
    <source>
        <dbReference type="Proteomes" id="UP001432027"/>
    </source>
</evidence>
<gene>
    <name evidence="2" type="ORF">PENTCL1PPCAC_25753</name>
</gene>
<feature type="non-terminal residue" evidence="2">
    <location>
        <position position="1"/>
    </location>
</feature>
<dbReference type="AlphaFoldDB" id="A0AAV5UBX0"/>